<organism evidence="11 12">
    <name type="scientific">Mariprofundus aestuarium</name>
    <dbReference type="NCBI Taxonomy" id="1921086"/>
    <lineage>
        <taxon>Bacteria</taxon>
        <taxon>Pseudomonadati</taxon>
        <taxon>Pseudomonadota</taxon>
        <taxon>Candidatius Mariprofundia</taxon>
        <taxon>Mariprofundales</taxon>
        <taxon>Mariprofundaceae</taxon>
        <taxon>Mariprofundus</taxon>
    </lineage>
</organism>
<evidence type="ECO:0000256" key="7">
    <source>
        <dbReference type="PIRSR" id="PIRSR600223-1"/>
    </source>
</evidence>
<keyword evidence="8" id="KW-0472">Membrane</keyword>
<feature type="transmembrane region" description="Helical" evidence="8">
    <location>
        <begin position="12"/>
        <end position="34"/>
    </location>
</feature>
<dbReference type="GO" id="GO:0009003">
    <property type="term" value="F:signal peptidase activity"/>
    <property type="evidence" value="ECO:0007669"/>
    <property type="project" value="UniProtKB-EC"/>
</dbReference>
<proteinExistence type="inferred from homology"/>
<name>A0A2K8KWS7_MARES</name>
<keyword evidence="8" id="KW-1133">Transmembrane helix</keyword>
<dbReference type="InterPro" id="IPR036286">
    <property type="entry name" value="LexA/Signal_pep-like_sf"/>
</dbReference>
<dbReference type="Pfam" id="PF10502">
    <property type="entry name" value="Peptidase_S26"/>
    <property type="match status" value="1"/>
</dbReference>
<keyword evidence="12" id="KW-1185">Reference proteome</keyword>
<dbReference type="AlphaFoldDB" id="A0A2K8KWS7"/>
<dbReference type="InterPro" id="IPR019756">
    <property type="entry name" value="Pept_S26A_signal_pept_1_Ser-AS"/>
</dbReference>
<dbReference type="OrthoDB" id="150137at2"/>
<evidence type="ECO:0000256" key="2">
    <source>
        <dbReference type="ARBA" id="ARBA00009370"/>
    </source>
</evidence>
<dbReference type="EC" id="3.4.21.89" evidence="3 8"/>
<dbReference type="CDD" id="cd06530">
    <property type="entry name" value="S26_SPase_I"/>
    <property type="match status" value="1"/>
</dbReference>
<feature type="active site" evidence="7">
    <location>
        <position position="94"/>
    </location>
</feature>
<evidence type="ECO:0000256" key="9">
    <source>
        <dbReference type="RuleBase" id="RU362042"/>
    </source>
</evidence>
<dbReference type="NCBIfam" id="TIGR02227">
    <property type="entry name" value="sigpep_I_bact"/>
    <property type="match status" value="1"/>
</dbReference>
<evidence type="ECO:0000256" key="5">
    <source>
        <dbReference type="ARBA" id="ARBA00022670"/>
    </source>
</evidence>
<keyword evidence="5 8" id="KW-0645">Protease</keyword>
<feature type="active site" evidence="7">
    <location>
        <position position="40"/>
    </location>
</feature>
<keyword evidence="6 8" id="KW-0378">Hydrolase</keyword>
<evidence type="ECO:0000256" key="6">
    <source>
        <dbReference type="ARBA" id="ARBA00022801"/>
    </source>
</evidence>
<dbReference type="PRINTS" id="PR00727">
    <property type="entry name" value="LEADERPTASE"/>
</dbReference>
<dbReference type="PANTHER" id="PTHR43390:SF1">
    <property type="entry name" value="CHLOROPLAST PROCESSING PEPTIDASE"/>
    <property type="match status" value="1"/>
</dbReference>
<reference evidence="11 12" key="1">
    <citation type="submission" date="2016-12" db="EMBL/GenBank/DDBJ databases">
        <title>Isolation and genomic insights into novel planktonic Zetaproteobacteria from stratified waters of the Chesapeake Bay.</title>
        <authorList>
            <person name="McAllister S.M."/>
            <person name="Kato S."/>
            <person name="Chan C.S."/>
            <person name="Chiu B.K."/>
            <person name="Field E.K."/>
        </authorList>
    </citation>
    <scope>NUCLEOTIDE SEQUENCE [LARGE SCALE GENOMIC DNA]</scope>
    <source>
        <strain evidence="11 12">CP-5</strain>
    </source>
</reference>
<dbReference type="GO" id="GO:0006465">
    <property type="term" value="P:signal peptide processing"/>
    <property type="evidence" value="ECO:0007669"/>
    <property type="project" value="InterPro"/>
</dbReference>
<dbReference type="InterPro" id="IPR000223">
    <property type="entry name" value="Pept_S26A_signal_pept_1"/>
</dbReference>
<dbReference type="GO" id="GO:0004252">
    <property type="term" value="F:serine-type endopeptidase activity"/>
    <property type="evidence" value="ECO:0007669"/>
    <property type="project" value="InterPro"/>
</dbReference>
<dbReference type="InterPro" id="IPR019757">
    <property type="entry name" value="Pept_S26A_signal_pept_1_Lys-AS"/>
</dbReference>
<evidence type="ECO:0000313" key="12">
    <source>
        <dbReference type="Proteomes" id="UP000231701"/>
    </source>
</evidence>
<dbReference type="RefSeq" id="WP_100277271.1">
    <property type="nucleotide sequence ID" value="NZ_CP018799.1"/>
</dbReference>
<feature type="domain" description="Peptidase S26" evidence="10">
    <location>
        <begin position="9"/>
        <end position="204"/>
    </location>
</feature>
<evidence type="ECO:0000256" key="3">
    <source>
        <dbReference type="ARBA" id="ARBA00013208"/>
    </source>
</evidence>
<accession>A0A2K8KWS7</accession>
<comment type="subcellular location">
    <subcellularLocation>
        <location evidence="9">Membrane</location>
        <topology evidence="9">Single-pass type II membrane protein</topology>
    </subcellularLocation>
</comment>
<comment type="similarity">
    <text evidence="2 9">Belongs to the peptidase S26 family.</text>
</comment>
<protein>
    <recommendedName>
        <fullName evidence="4 8">Signal peptidase I</fullName>
        <ecNumber evidence="3 8">3.4.21.89</ecNumber>
    </recommendedName>
</protein>
<evidence type="ECO:0000259" key="10">
    <source>
        <dbReference type="Pfam" id="PF10502"/>
    </source>
</evidence>
<evidence type="ECO:0000313" key="11">
    <source>
        <dbReference type="EMBL" id="ATX79370.1"/>
    </source>
</evidence>
<dbReference type="InterPro" id="IPR019533">
    <property type="entry name" value="Peptidase_S26"/>
</dbReference>
<gene>
    <name evidence="11" type="ORF">Ga0123461_0950</name>
</gene>
<sequence length="223" mass="25748">MNKSNKPIWREWIESLLVIAVLAIVIRSFVVAPFKIPSTSMVPTLEIGDYLFVLRYPYGFRIPLTDTQILSKEADRGDVAVFVYPEDTSKDYIKRIVGIPGDLVTYRDNRLFVNGEEMPLELKGKRAYYMADGTADVSDLYEENLSGIKHQVLRKHFSIRDGEWTVPEGHYFAMGDNRNNSRDSRFWGFVPQAYMVGRAAIIWWSWDNVTGTVRWDRLGLVLE</sequence>
<keyword evidence="8" id="KW-0812">Transmembrane</keyword>
<evidence type="ECO:0000256" key="4">
    <source>
        <dbReference type="ARBA" id="ARBA00019232"/>
    </source>
</evidence>
<evidence type="ECO:0000256" key="8">
    <source>
        <dbReference type="RuleBase" id="RU003993"/>
    </source>
</evidence>
<dbReference type="PROSITE" id="PS00501">
    <property type="entry name" value="SPASE_I_1"/>
    <property type="match status" value="1"/>
</dbReference>
<comment type="catalytic activity">
    <reaction evidence="1 8">
        <text>Cleavage of hydrophobic, N-terminal signal or leader sequences from secreted and periplasmic proteins.</text>
        <dbReference type="EC" id="3.4.21.89"/>
    </reaction>
</comment>
<evidence type="ECO:0000256" key="1">
    <source>
        <dbReference type="ARBA" id="ARBA00000677"/>
    </source>
</evidence>
<dbReference type="PANTHER" id="PTHR43390">
    <property type="entry name" value="SIGNAL PEPTIDASE I"/>
    <property type="match status" value="1"/>
</dbReference>
<dbReference type="GO" id="GO:0016020">
    <property type="term" value="C:membrane"/>
    <property type="evidence" value="ECO:0007669"/>
    <property type="project" value="UniProtKB-SubCell"/>
</dbReference>
<dbReference type="Gene3D" id="2.10.109.10">
    <property type="entry name" value="Umud Fragment, subunit A"/>
    <property type="match status" value="1"/>
</dbReference>
<dbReference type="KEGG" id="maes:Ga0123461_0950"/>
<dbReference type="EMBL" id="CP018799">
    <property type="protein sequence ID" value="ATX79370.1"/>
    <property type="molecule type" value="Genomic_DNA"/>
</dbReference>
<dbReference type="Proteomes" id="UP000231701">
    <property type="component" value="Chromosome"/>
</dbReference>
<dbReference type="SUPFAM" id="SSF51306">
    <property type="entry name" value="LexA/Signal peptidase"/>
    <property type="match status" value="1"/>
</dbReference>
<dbReference type="PROSITE" id="PS00760">
    <property type="entry name" value="SPASE_I_2"/>
    <property type="match status" value="1"/>
</dbReference>